<name>A0A2T2WFW3_9FIRM</name>
<gene>
    <name evidence="2" type="ORF">C7B45_11955</name>
</gene>
<comment type="caution">
    <text evidence="2">The sequence shown here is derived from an EMBL/GenBank/DDBJ whole genome shotgun (WGS) entry which is preliminary data.</text>
</comment>
<reference evidence="2 3" key="1">
    <citation type="journal article" date="2014" name="BMC Genomics">
        <title>Comparison of environmental and isolate Sulfobacillus genomes reveals diverse carbon, sulfur, nitrogen, and hydrogen metabolisms.</title>
        <authorList>
            <person name="Justice N.B."/>
            <person name="Norman A."/>
            <person name="Brown C.T."/>
            <person name="Singh A."/>
            <person name="Thomas B.C."/>
            <person name="Banfield J.F."/>
        </authorList>
    </citation>
    <scope>NUCLEOTIDE SEQUENCE [LARGE SCALE GENOMIC DNA]</scope>
    <source>
        <strain evidence="2">AMDSBA3</strain>
    </source>
</reference>
<keyword evidence="1" id="KW-0812">Transmembrane</keyword>
<protein>
    <submittedName>
        <fullName evidence="2">Uncharacterized protein</fullName>
    </submittedName>
</protein>
<feature type="transmembrane region" description="Helical" evidence="1">
    <location>
        <begin position="215"/>
        <end position="233"/>
    </location>
</feature>
<proteinExistence type="predicted"/>
<feature type="transmembrane region" description="Helical" evidence="1">
    <location>
        <begin position="20"/>
        <end position="39"/>
    </location>
</feature>
<keyword evidence="1" id="KW-0472">Membrane</keyword>
<sequence>MNPTISAAAILHTDPATLTWVVVAVGIASLSLVRFSHFFEAGMPRMSNFPTRPLENTQKLWLGGILALWWSLDALEQARSYPMTLRLWHLTLAQALTTQSILTSWPRYLGPNSPAFWPCLFIAVDASFVVLLIWLYAHTPRWMACGMIGWGIIRWVLAGATTTWGRIHVFGPGSYLIAAAMAYLLIAPAHYRYILTSLSAWALADAVATSLSHPILVDAGGIIGFAFLAISAWRSAPSGVLRLAATAVAAEILVLASVHHALGAAPNQLWILMLLALAWGRHLRSQTTNVFERLGG</sequence>
<evidence type="ECO:0000256" key="1">
    <source>
        <dbReference type="SAM" id="Phobius"/>
    </source>
</evidence>
<feature type="transmembrane region" description="Helical" evidence="1">
    <location>
        <begin position="167"/>
        <end position="186"/>
    </location>
</feature>
<feature type="transmembrane region" description="Helical" evidence="1">
    <location>
        <begin position="142"/>
        <end position="161"/>
    </location>
</feature>
<feature type="transmembrane region" description="Helical" evidence="1">
    <location>
        <begin position="115"/>
        <end position="135"/>
    </location>
</feature>
<evidence type="ECO:0000313" key="3">
    <source>
        <dbReference type="Proteomes" id="UP000241848"/>
    </source>
</evidence>
<dbReference type="Proteomes" id="UP000241848">
    <property type="component" value="Unassembled WGS sequence"/>
</dbReference>
<dbReference type="AlphaFoldDB" id="A0A2T2WFW3"/>
<dbReference type="EMBL" id="PXYV01000041">
    <property type="protein sequence ID" value="PSR21135.1"/>
    <property type="molecule type" value="Genomic_DNA"/>
</dbReference>
<organism evidence="2 3">
    <name type="scientific">Sulfobacillus acidophilus</name>
    <dbReference type="NCBI Taxonomy" id="53633"/>
    <lineage>
        <taxon>Bacteria</taxon>
        <taxon>Bacillati</taxon>
        <taxon>Bacillota</taxon>
        <taxon>Clostridia</taxon>
        <taxon>Eubacteriales</taxon>
        <taxon>Clostridiales Family XVII. Incertae Sedis</taxon>
        <taxon>Sulfobacillus</taxon>
    </lineage>
</organism>
<evidence type="ECO:0000313" key="2">
    <source>
        <dbReference type="EMBL" id="PSR21135.1"/>
    </source>
</evidence>
<keyword evidence="1" id="KW-1133">Transmembrane helix</keyword>
<feature type="transmembrane region" description="Helical" evidence="1">
    <location>
        <begin position="240"/>
        <end position="262"/>
    </location>
</feature>
<accession>A0A2T2WFW3</accession>